<dbReference type="Pfam" id="PF07883">
    <property type="entry name" value="Cupin_2"/>
    <property type="match status" value="1"/>
</dbReference>
<keyword evidence="3" id="KW-1185">Reference proteome</keyword>
<dbReference type="Proteomes" id="UP001196661">
    <property type="component" value="Unassembled WGS sequence"/>
</dbReference>
<dbReference type="InterPro" id="IPR011051">
    <property type="entry name" value="RmlC_Cupin_sf"/>
</dbReference>
<dbReference type="PANTHER" id="PTHR36114">
    <property type="entry name" value="16.7 KDA PROTEIN IN WHIE LOCUS"/>
    <property type="match status" value="1"/>
</dbReference>
<dbReference type="InterPro" id="IPR013096">
    <property type="entry name" value="Cupin_2"/>
</dbReference>
<dbReference type="EMBL" id="JADOER010000009">
    <property type="protein sequence ID" value="MBT9312662.1"/>
    <property type="molecule type" value="Genomic_DNA"/>
</dbReference>
<dbReference type="SUPFAM" id="SSF51182">
    <property type="entry name" value="RmlC-like cupins"/>
    <property type="match status" value="1"/>
</dbReference>
<dbReference type="PANTHER" id="PTHR36114:SF1">
    <property type="entry name" value="16.7 KDA PROTEIN IN WHIE LOCUS"/>
    <property type="match status" value="1"/>
</dbReference>
<evidence type="ECO:0000259" key="1">
    <source>
        <dbReference type="Pfam" id="PF07883"/>
    </source>
</evidence>
<evidence type="ECO:0000313" key="3">
    <source>
        <dbReference type="Proteomes" id="UP001196661"/>
    </source>
</evidence>
<dbReference type="Gene3D" id="2.60.120.10">
    <property type="entry name" value="Jelly Rolls"/>
    <property type="match status" value="1"/>
</dbReference>
<dbReference type="InterPro" id="IPR014710">
    <property type="entry name" value="RmlC-like_jellyroll"/>
</dbReference>
<gene>
    <name evidence="2" type="ORF">IXB28_10630</name>
</gene>
<name>A0ABS5Y4A3_9CYAN</name>
<feature type="domain" description="Cupin type-2" evidence="1">
    <location>
        <begin position="37"/>
        <end position="98"/>
    </location>
</feature>
<dbReference type="InterPro" id="IPR052044">
    <property type="entry name" value="PKS_Associated_Protein"/>
</dbReference>
<sequence>MKYESINFNKKFSLFSDQWTPKVVAEMNDYQLKLVKVEGDFIWHEHQDTDETFIVLDGILRIDFRDGSVTLKTGEMFVIPKGVEHKPYAEGEVKMLLIEPRGVANTGDGTASDRTATHDAWI</sequence>
<proteinExistence type="predicted"/>
<dbReference type="CDD" id="cd02226">
    <property type="entry name" value="cupin_YdbB-like"/>
    <property type="match status" value="1"/>
</dbReference>
<evidence type="ECO:0000313" key="2">
    <source>
        <dbReference type="EMBL" id="MBT9312662.1"/>
    </source>
</evidence>
<organism evidence="2 3">
    <name type="scientific">Leptothoe kymatousa TAU-MAC 1615</name>
    <dbReference type="NCBI Taxonomy" id="2364775"/>
    <lineage>
        <taxon>Bacteria</taxon>
        <taxon>Bacillati</taxon>
        <taxon>Cyanobacteriota</taxon>
        <taxon>Cyanophyceae</taxon>
        <taxon>Nodosilineales</taxon>
        <taxon>Cymatolegaceae</taxon>
        <taxon>Leptothoe</taxon>
        <taxon>Leptothoe kymatousa</taxon>
    </lineage>
</organism>
<accession>A0ABS5Y4A3</accession>
<reference evidence="2 3" key="1">
    <citation type="journal article" date="2021" name="Mar. Drugs">
        <title>Genome Reduction and Secondary Metabolism of the Marine Sponge-Associated Cyanobacterium Leptothoe.</title>
        <authorList>
            <person name="Konstantinou D."/>
            <person name="Popin R.V."/>
            <person name="Fewer D.P."/>
            <person name="Sivonen K."/>
            <person name="Gkelis S."/>
        </authorList>
    </citation>
    <scope>NUCLEOTIDE SEQUENCE [LARGE SCALE GENOMIC DNA]</scope>
    <source>
        <strain evidence="2 3">TAU-MAC 1615</strain>
    </source>
</reference>
<dbReference type="RefSeq" id="WP_215618554.1">
    <property type="nucleotide sequence ID" value="NZ_JADOER010000009.1"/>
</dbReference>
<protein>
    <submittedName>
        <fullName evidence="2">Cupin domain-containing protein</fullName>
    </submittedName>
</protein>
<comment type="caution">
    <text evidence="2">The sequence shown here is derived from an EMBL/GenBank/DDBJ whole genome shotgun (WGS) entry which is preliminary data.</text>
</comment>